<keyword evidence="1" id="KW-0732">Signal</keyword>
<dbReference type="InterPro" id="IPR029046">
    <property type="entry name" value="LolA/LolB/LppX"/>
</dbReference>
<dbReference type="RefSeq" id="WP_050354753.1">
    <property type="nucleotide sequence ID" value="NZ_LGSS01000004.1"/>
</dbReference>
<comment type="caution">
    <text evidence="2">The sequence shown here is derived from an EMBL/GenBank/DDBJ whole genome shotgun (WGS) entry which is preliminary data.</text>
</comment>
<dbReference type="EMBL" id="LGSS01000004">
    <property type="protein sequence ID" value="KNF09185.1"/>
    <property type="molecule type" value="Genomic_DNA"/>
</dbReference>
<dbReference type="AlphaFoldDB" id="A0A0L0WCP3"/>
<evidence type="ECO:0008006" key="4">
    <source>
        <dbReference type="Google" id="ProtNLM"/>
    </source>
</evidence>
<accession>A0A0L0WCP3</accession>
<feature type="chain" id="PRO_5038529263" description="Outer membrane lipoprotein-sorting protein" evidence="1">
    <location>
        <begin position="20"/>
        <end position="208"/>
    </location>
</feature>
<dbReference type="STRING" id="1503.CLPU_4c02310"/>
<proteinExistence type="predicted"/>
<dbReference type="OrthoDB" id="2047841at2"/>
<evidence type="ECO:0000313" key="3">
    <source>
        <dbReference type="Proteomes" id="UP000037267"/>
    </source>
</evidence>
<organism evidence="2 3">
    <name type="scientific">Gottschalkia purinilytica</name>
    <name type="common">Clostridium purinilyticum</name>
    <dbReference type="NCBI Taxonomy" id="1503"/>
    <lineage>
        <taxon>Bacteria</taxon>
        <taxon>Bacillati</taxon>
        <taxon>Bacillota</taxon>
        <taxon>Tissierellia</taxon>
        <taxon>Tissierellales</taxon>
        <taxon>Gottschalkiaceae</taxon>
        <taxon>Gottschalkia</taxon>
    </lineage>
</organism>
<reference evidence="3" key="1">
    <citation type="submission" date="2015-07" db="EMBL/GenBank/DDBJ databases">
        <title>Draft genome sequence of the purine-degrading Gottschalkia purinilyticum DSM 1384 (formerly Clostridium purinilyticum).</title>
        <authorList>
            <person name="Poehlein A."/>
            <person name="Schiel-Bengelsdorf B."/>
            <person name="Bengelsdorf F.R."/>
            <person name="Daniel R."/>
            <person name="Duerre P."/>
        </authorList>
    </citation>
    <scope>NUCLEOTIDE SEQUENCE [LARGE SCALE GENOMIC DNA]</scope>
    <source>
        <strain evidence="3">DSM 1384</strain>
    </source>
</reference>
<evidence type="ECO:0000256" key="1">
    <source>
        <dbReference type="SAM" id="SignalP"/>
    </source>
</evidence>
<dbReference type="Gene3D" id="2.50.20.10">
    <property type="entry name" value="Lipoprotein localisation LolA/LolB/LppX"/>
    <property type="match status" value="1"/>
</dbReference>
<feature type="signal peptide" evidence="1">
    <location>
        <begin position="1"/>
        <end position="19"/>
    </location>
</feature>
<dbReference type="InterPro" id="IPR052944">
    <property type="entry name" value="Sporulation_related"/>
</dbReference>
<dbReference type="PANTHER" id="PTHR37507:SF2">
    <property type="entry name" value="SPORULATION PROTEIN YDCC"/>
    <property type="match status" value="1"/>
</dbReference>
<dbReference type="PANTHER" id="PTHR37507">
    <property type="entry name" value="SPORULATION PROTEIN YDCC"/>
    <property type="match status" value="1"/>
</dbReference>
<dbReference type="Proteomes" id="UP000037267">
    <property type="component" value="Unassembled WGS sequence"/>
</dbReference>
<protein>
    <recommendedName>
        <fullName evidence="4">Outer membrane lipoprotein-sorting protein</fullName>
    </recommendedName>
</protein>
<name>A0A0L0WCP3_GOTPU</name>
<evidence type="ECO:0000313" key="2">
    <source>
        <dbReference type="EMBL" id="KNF09185.1"/>
    </source>
</evidence>
<dbReference type="SUPFAM" id="SSF89392">
    <property type="entry name" value="Prokaryotic lipoproteins and lipoprotein localization factors"/>
    <property type="match status" value="1"/>
</dbReference>
<dbReference type="PROSITE" id="PS51257">
    <property type="entry name" value="PROKAR_LIPOPROTEIN"/>
    <property type="match status" value="1"/>
</dbReference>
<gene>
    <name evidence="2" type="ORF">CLPU_4c02310</name>
</gene>
<sequence length="208" mass="24498">MRKLLVGFISILLVFFTGCSEPTDEESLYDIQKTLNQIEDYSCVAEISIKGNKKPEKYKVKHTFKKPNKYISEILEPKNNKGNMTIYNGKQAYLYSPQINQLTILKDYKQLQDEMLFIGYFLRILITTENPQIMSDTLDEKEYMTVKAEIPGNNMYRKYEQIWIDKKTHLPYKLIIVDDKGETLVEVKYSEVKYNIGINDDKFNMELK</sequence>
<keyword evidence="3" id="KW-1185">Reference proteome</keyword>